<dbReference type="AlphaFoldDB" id="X0UGM4"/>
<comment type="caution">
    <text evidence="1">The sequence shown here is derived from an EMBL/GenBank/DDBJ whole genome shotgun (WGS) entry which is preliminary data.</text>
</comment>
<dbReference type="CDD" id="cd02980">
    <property type="entry name" value="TRX_Fd_family"/>
    <property type="match status" value="1"/>
</dbReference>
<accession>X0UGM4</accession>
<dbReference type="SUPFAM" id="SSF52833">
    <property type="entry name" value="Thioredoxin-like"/>
    <property type="match status" value="1"/>
</dbReference>
<feature type="non-terminal residue" evidence="1">
    <location>
        <position position="119"/>
    </location>
</feature>
<evidence type="ECO:0000313" key="1">
    <source>
        <dbReference type="EMBL" id="GAG04750.1"/>
    </source>
</evidence>
<reference evidence="1" key="1">
    <citation type="journal article" date="2014" name="Front. Microbiol.">
        <title>High frequency of phylogenetically diverse reductive dehalogenase-homologous genes in deep subseafloor sedimentary metagenomes.</title>
        <authorList>
            <person name="Kawai M."/>
            <person name="Futagami T."/>
            <person name="Toyoda A."/>
            <person name="Takaki Y."/>
            <person name="Nishi S."/>
            <person name="Hori S."/>
            <person name="Arai W."/>
            <person name="Tsubouchi T."/>
            <person name="Morono Y."/>
            <person name="Uchiyama I."/>
            <person name="Ito T."/>
            <person name="Fujiyama A."/>
            <person name="Inagaki F."/>
            <person name="Takami H."/>
        </authorList>
    </citation>
    <scope>NUCLEOTIDE SEQUENCE</scope>
    <source>
        <strain evidence="1">Expedition CK06-06</strain>
    </source>
</reference>
<dbReference type="EMBL" id="BARS01022852">
    <property type="protein sequence ID" value="GAG04750.1"/>
    <property type="molecule type" value="Genomic_DNA"/>
</dbReference>
<gene>
    <name evidence="1" type="ORF">S01H1_36470</name>
</gene>
<dbReference type="InterPro" id="IPR036249">
    <property type="entry name" value="Thioredoxin-like_sf"/>
</dbReference>
<sequence>MNFDELRHSAKEEWKQLELSHRPLVLVGNATCGRSAGSSEILDVFREEIESLGLACNIIEVGCIGLCYAEPIVCIKKHSQPAICYANITSDKATKLIDGYLRNNDPLAQYALGIIGEGI</sequence>
<evidence type="ECO:0008006" key="2">
    <source>
        <dbReference type="Google" id="ProtNLM"/>
    </source>
</evidence>
<protein>
    <recommendedName>
        <fullName evidence="2">NADH-ubiquinone oxidoreductase 51kDa subunit FMN-binding domain-containing protein</fullName>
    </recommendedName>
</protein>
<name>X0UGM4_9ZZZZ</name>
<dbReference type="Gene3D" id="3.40.30.10">
    <property type="entry name" value="Glutaredoxin"/>
    <property type="match status" value="1"/>
</dbReference>
<proteinExistence type="predicted"/>
<organism evidence="1">
    <name type="scientific">marine sediment metagenome</name>
    <dbReference type="NCBI Taxonomy" id="412755"/>
    <lineage>
        <taxon>unclassified sequences</taxon>
        <taxon>metagenomes</taxon>
        <taxon>ecological metagenomes</taxon>
    </lineage>
</organism>